<comment type="subunit">
    <text evidence="1">Heterodimer composed of an alpha and a beta subunit.</text>
</comment>
<proteinExistence type="predicted"/>
<comment type="catalytic activity">
    <reaction evidence="3">
        <text>a 2-oxocarboxylate + 2 oxidized [2Fe-2S]-[ferredoxin] + CoA = an acyl-CoA + 2 reduced [2Fe-2S]-[ferredoxin] + CO2 + H(+)</text>
        <dbReference type="Rhea" id="RHEA:42316"/>
        <dbReference type="Rhea" id="RHEA-COMP:10000"/>
        <dbReference type="Rhea" id="RHEA-COMP:10001"/>
        <dbReference type="ChEBI" id="CHEBI:15378"/>
        <dbReference type="ChEBI" id="CHEBI:16526"/>
        <dbReference type="ChEBI" id="CHEBI:33737"/>
        <dbReference type="ChEBI" id="CHEBI:33738"/>
        <dbReference type="ChEBI" id="CHEBI:35179"/>
        <dbReference type="ChEBI" id="CHEBI:57287"/>
        <dbReference type="ChEBI" id="CHEBI:58342"/>
        <dbReference type="EC" id="1.2.7.11"/>
    </reaction>
</comment>
<dbReference type="Gene3D" id="3.40.50.970">
    <property type="match status" value="1"/>
</dbReference>
<keyword evidence="4" id="KW-0812">Transmembrane</keyword>
<evidence type="ECO:0000256" key="3">
    <source>
        <dbReference type="ARBA" id="ARBA00048893"/>
    </source>
</evidence>
<dbReference type="AlphaFoldDB" id="A0A7J3ZJ62"/>
<evidence type="ECO:0000256" key="2">
    <source>
        <dbReference type="ARBA" id="ARBA00012691"/>
    </source>
</evidence>
<evidence type="ECO:0000313" key="5">
    <source>
        <dbReference type="EMBL" id="HHQ80127.1"/>
    </source>
</evidence>
<dbReference type="EMBL" id="DRZC01000020">
    <property type="protein sequence ID" value="HHQ80127.1"/>
    <property type="molecule type" value="Genomic_DNA"/>
</dbReference>
<sequence>MGFAAGLALAGAIPIATGFAEFILRGWERIGNSMARMNLNVKIAITHAATATMLMVLVTKH</sequence>
<dbReference type="EC" id="1.2.7.11" evidence="2"/>
<accession>A0A7J3ZJ62</accession>
<dbReference type="SUPFAM" id="SSF52518">
    <property type="entry name" value="Thiamin diphosphate-binding fold (THDP-binding)"/>
    <property type="match status" value="1"/>
</dbReference>
<protein>
    <recommendedName>
        <fullName evidence="2">2-oxoacid oxidoreductase (ferredoxin)</fullName>
        <ecNumber evidence="2">1.2.7.11</ecNumber>
    </recommendedName>
</protein>
<gene>
    <name evidence="5" type="ORF">ENM78_01485</name>
</gene>
<name>A0A7J3ZJ62_9CREN</name>
<organism evidence="5">
    <name type="scientific">Fervidicoccus fontis</name>
    <dbReference type="NCBI Taxonomy" id="683846"/>
    <lineage>
        <taxon>Archaea</taxon>
        <taxon>Thermoproteota</taxon>
        <taxon>Thermoprotei</taxon>
        <taxon>Fervidicoccales</taxon>
        <taxon>Fervidicoccaceae</taxon>
        <taxon>Fervidicoccus</taxon>
    </lineage>
</organism>
<keyword evidence="4" id="KW-0472">Membrane</keyword>
<reference evidence="5" key="1">
    <citation type="journal article" date="2020" name="mSystems">
        <title>Genome- and Community-Level Interaction Insights into Carbon Utilization and Element Cycling Functions of Hydrothermarchaeota in Hydrothermal Sediment.</title>
        <authorList>
            <person name="Zhou Z."/>
            <person name="Liu Y."/>
            <person name="Xu W."/>
            <person name="Pan J."/>
            <person name="Luo Z.H."/>
            <person name="Li M."/>
        </authorList>
    </citation>
    <scope>NUCLEOTIDE SEQUENCE [LARGE SCALE GENOMIC DNA]</scope>
    <source>
        <strain evidence="5">SpSt-1116</strain>
    </source>
</reference>
<dbReference type="InterPro" id="IPR029061">
    <property type="entry name" value="THDP-binding"/>
</dbReference>
<dbReference type="GO" id="GO:0019164">
    <property type="term" value="F:pyruvate synthase activity"/>
    <property type="evidence" value="ECO:0007669"/>
    <property type="project" value="UniProtKB-ARBA"/>
</dbReference>
<dbReference type="GO" id="GO:0018491">
    <property type="term" value="F:2-oxobutyrate synthase activity"/>
    <property type="evidence" value="ECO:0007669"/>
    <property type="project" value="UniProtKB-ARBA"/>
</dbReference>
<comment type="caution">
    <text evidence="5">The sequence shown here is derived from an EMBL/GenBank/DDBJ whole genome shotgun (WGS) entry which is preliminary data.</text>
</comment>
<evidence type="ECO:0000256" key="1">
    <source>
        <dbReference type="ARBA" id="ARBA00011631"/>
    </source>
</evidence>
<keyword evidence="4" id="KW-1133">Transmembrane helix</keyword>
<feature type="transmembrane region" description="Helical" evidence="4">
    <location>
        <begin position="39"/>
        <end position="58"/>
    </location>
</feature>
<evidence type="ECO:0000256" key="4">
    <source>
        <dbReference type="SAM" id="Phobius"/>
    </source>
</evidence>